<dbReference type="AlphaFoldDB" id="A0A0G1REG9"/>
<protein>
    <submittedName>
        <fullName evidence="1">Uncharacterized protein</fullName>
    </submittedName>
</protein>
<comment type="caution">
    <text evidence="1">The sequence shown here is derived from an EMBL/GenBank/DDBJ whole genome shotgun (WGS) entry which is preliminary data.</text>
</comment>
<evidence type="ECO:0000313" key="1">
    <source>
        <dbReference type="EMBL" id="KKU28403.1"/>
    </source>
</evidence>
<accession>A0A0G1REG9</accession>
<organism evidence="1 2">
    <name type="scientific">Candidatus Collierbacteria bacterium GW2011_GWE1_46_18</name>
    <dbReference type="NCBI Taxonomy" id="1618399"/>
    <lineage>
        <taxon>Bacteria</taxon>
        <taxon>Candidatus Collieribacteriota</taxon>
    </lineage>
</organism>
<evidence type="ECO:0000313" key="2">
    <source>
        <dbReference type="Proteomes" id="UP000034510"/>
    </source>
</evidence>
<proteinExistence type="predicted"/>
<sequence>MEQFWMVAKDHKEIQKWAES</sequence>
<gene>
    <name evidence="1" type="ORF">UX41_C0036G0016</name>
</gene>
<reference evidence="1 2" key="1">
    <citation type="journal article" date="2015" name="Nature">
        <title>rRNA introns, odd ribosomes, and small enigmatic genomes across a large radiation of phyla.</title>
        <authorList>
            <person name="Brown C.T."/>
            <person name="Hug L.A."/>
            <person name="Thomas B.C."/>
            <person name="Sharon I."/>
            <person name="Castelle C.J."/>
            <person name="Singh A."/>
            <person name="Wilkins M.J."/>
            <person name="Williams K.H."/>
            <person name="Banfield J.F."/>
        </authorList>
    </citation>
    <scope>NUCLEOTIDE SEQUENCE [LARGE SCALE GENOMIC DNA]</scope>
</reference>
<name>A0A0G1REG9_9BACT</name>
<feature type="non-terminal residue" evidence="1">
    <location>
        <position position="20"/>
    </location>
</feature>
<dbReference type="EMBL" id="LCMC01000036">
    <property type="protein sequence ID" value="KKU28403.1"/>
    <property type="molecule type" value="Genomic_DNA"/>
</dbReference>
<dbReference type="Proteomes" id="UP000034510">
    <property type="component" value="Unassembled WGS sequence"/>
</dbReference>